<evidence type="ECO:0000313" key="2">
    <source>
        <dbReference type="WBParaSite" id="MBELARI_LOCUS12729.2"/>
    </source>
</evidence>
<dbReference type="Pfam" id="PF02995">
    <property type="entry name" value="DUF229"/>
    <property type="match status" value="1"/>
</dbReference>
<protein>
    <submittedName>
        <fullName evidence="2">Uncharacterized protein</fullName>
    </submittedName>
</protein>
<dbReference type="PANTHER" id="PTHR10974:SF75">
    <property type="entry name" value="SULFATASE DOMAIN-CONTAINING PROTEIN"/>
    <property type="match status" value="1"/>
</dbReference>
<proteinExistence type="predicted"/>
<accession>A0AAF3J2U7</accession>
<dbReference type="SUPFAM" id="SSF53649">
    <property type="entry name" value="Alkaline phosphatase-like"/>
    <property type="match status" value="1"/>
</dbReference>
<dbReference type="Gene3D" id="3.40.720.10">
    <property type="entry name" value="Alkaline Phosphatase, subunit A"/>
    <property type="match status" value="1"/>
</dbReference>
<keyword evidence="1" id="KW-1185">Reference proteome</keyword>
<dbReference type="GO" id="GO:0005615">
    <property type="term" value="C:extracellular space"/>
    <property type="evidence" value="ECO:0007669"/>
    <property type="project" value="TreeGrafter"/>
</dbReference>
<dbReference type="WBParaSite" id="MBELARI_LOCUS12729.2">
    <property type="protein sequence ID" value="MBELARI_LOCUS12729.2"/>
    <property type="gene ID" value="MBELARI_LOCUS12729"/>
</dbReference>
<organism evidence="1 2">
    <name type="scientific">Mesorhabditis belari</name>
    <dbReference type="NCBI Taxonomy" id="2138241"/>
    <lineage>
        <taxon>Eukaryota</taxon>
        <taxon>Metazoa</taxon>
        <taxon>Ecdysozoa</taxon>
        <taxon>Nematoda</taxon>
        <taxon>Chromadorea</taxon>
        <taxon>Rhabditida</taxon>
        <taxon>Rhabditina</taxon>
        <taxon>Rhabditomorpha</taxon>
        <taxon>Rhabditoidea</taxon>
        <taxon>Rhabditidae</taxon>
        <taxon>Mesorhabditinae</taxon>
        <taxon>Mesorhabditis</taxon>
    </lineage>
</organism>
<dbReference type="Proteomes" id="UP000887575">
    <property type="component" value="Unassembled WGS sequence"/>
</dbReference>
<dbReference type="InterPro" id="IPR004245">
    <property type="entry name" value="DUF229"/>
</dbReference>
<dbReference type="InterPro" id="IPR017850">
    <property type="entry name" value="Alkaline_phosphatase_core_sf"/>
</dbReference>
<reference evidence="2" key="1">
    <citation type="submission" date="2024-02" db="UniProtKB">
        <authorList>
            <consortium name="WormBaseParasite"/>
        </authorList>
    </citation>
    <scope>IDENTIFICATION</scope>
</reference>
<sequence>MEIFKKNENAEVECDFVRVECFDAQNKTIDQTLHTQIVETTQSVIDPSEKITPTNTQLSPKLIFREFERIGYKTFYSEEYIEGSTFTYPKCKGFKNREAHHLFRPFVSSHHKESVLKNYMSTQNCFEMHKAQLDYHAKFMRAYKRKYLEKPKFGLTWVGALAHDDTNALFHADEDFEKLFKSNADVLSNSFVIFMSDHGMRVGATLQTELGQREQKNPMFLMILPKWLRDNQQLLQNLRINSRKLLTQFDVHATLLDIMNMTITNEFNDFTERPIFPNSSNPNNATSFLRPDPNIEKGLAEFGVEEINKILEKNKIPRKCDRLKLKNVEKTIVYLPANQTNLYMTTFIAEPGLGHFKMAVRVGEGGTLRRASGIERLNSFGIQPRCIEKSHPDFRHLCHCNGRGFLL</sequence>
<dbReference type="AlphaFoldDB" id="A0AAF3J2U7"/>
<evidence type="ECO:0000313" key="1">
    <source>
        <dbReference type="Proteomes" id="UP000887575"/>
    </source>
</evidence>
<dbReference type="CDD" id="cd16021">
    <property type="entry name" value="ALP_like"/>
    <property type="match status" value="1"/>
</dbReference>
<dbReference type="PANTHER" id="PTHR10974">
    <property type="entry name" value="FI08016P-RELATED"/>
    <property type="match status" value="1"/>
</dbReference>
<name>A0AAF3J2U7_9BILA</name>